<evidence type="ECO:0000256" key="2">
    <source>
        <dbReference type="ARBA" id="ARBA00022723"/>
    </source>
</evidence>
<dbReference type="GO" id="GO:0005506">
    <property type="term" value="F:iron ion binding"/>
    <property type="evidence" value="ECO:0007669"/>
    <property type="project" value="InterPro"/>
</dbReference>
<reference evidence="4 5" key="1">
    <citation type="journal article" date="2018" name="Nat. Genet.">
        <title>The Rosa genome provides new insights in the design of modern roses.</title>
        <authorList>
            <person name="Bendahmane M."/>
        </authorList>
    </citation>
    <scope>NUCLEOTIDE SEQUENCE [LARGE SCALE GENOMIC DNA]</scope>
    <source>
        <strain evidence="5">cv. Old Blush</strain>
    </source>
</reference>
<dbReference type="GO" id="GO:0016705">
    <property type="term" value="F:oxidoreductase activity, acting on paired donors, with incorporation or reduction of molecular oxygen"/>
    <property type="evidence" value="ECO:0007669"/>
    <property type="project" value="InterPro"/>
</dbReference>
<dbReference type="GO" id="GO:0004497">
    <property type="term" value="F:monooxygenase activity"/>
    <property type="evidence" value="ECO:0007669"/>
    <property type="project" value="InterPro"/>
</dbReference>
<dbReference type="AlphaFoldDB" id="A0A2P6SHD2"/>
<proteinExistence type="inferred from homology"/>
<dbReference type="PANTHER" id="PTHR24286:SF381">
    <property type="entry name" value="BETA-AMYRIN 28-OXIDASE"/>
    <property type="match status" value="1"/>
</dbReference>
<dbReference type="InterPro" id="IPR001128">
    <property type="entry name" value="Cyt_P450"/>
</dbReference>
<dbReference type="EMBL" id="PDCK01000039">
    <property type="protein sequence ID" value="PRQ58079.1"/>
    <property type="molecule type" value="Genomic_DNA"/>
</dbReference>
<dbReference type="GO" id="GO:0016125">
    <property type="term" value="P:sterol metabolic process"/>
    <property type="evidence" value="ECO:0007669"/>
    <property type="project" value="TreeGrafter"/>
</dbReference>
<comment type="similarity">
    <text evidence="1">Belongs to the cytochrome P450 family.</text>
</comment>
<keyword evidence="5" id="KW-1185">Reference proteome</keyword>
<name>A0A2P6SHD2_ROSCH</name>
<dbReference type="Gramene" id="PRQ58079">
    <property type="protein sequence ID" value="PRQ58079"/>
    <property type="gene ID" value="RchiOBHm_Chr1g0355311"/>
</dbReference>
<evidence type="ECO:0000313" key="4">
    <source>
        <dbReference type="EMBL" id="PRQ58079.1"/>
    </source>
</evidence>
<dbReference type="SUPFAM" id="SSF48264">
    <property type="entry name" value="Cytochrome P450"/>
    <property type="match status" value="1"/>
</dbReference>
<accession>A0A2P6SHD2</accession>
<protein>
    <submittedName>
        <fullName evidence="4">Putative cytochrome P450</fullName>
    </submittedName>
</protein>
<gene>
    <name evidence="4" type="ORF">RchiOBHm_Chr1g0355311</name>
</gene>
<keyword evidence="3" id="KW-0408">Iron</keyword>
<dbReference type="OMA" id="THMHERR"/>
<dbReference type="InterPro" id="IPR036396">
    <property type="entry name" value="Cyt_P450_sf"/>
</dbReference>
<keyword evidence="2" id="KW-0479">Metal-binding</keyword>
<evidence type="ECO:0000256" key="3">
    <source>
        <dbReference type="ARBA" id="ARBA00023004"/>
    </source>
</evidence>
<sequence length="92" mass="10767">MSIIIFSVLIKTEQMEIVNSKAPGEPLKWEDLQKMKCSWNVAQEVLRMAPPVQGNFREALTDFVFNGFTIPKGWKLYWSANLTHMHERRLFP</sequence>
<dbReference type="GO" id="GO:0020037">
    <property type="term" value="F:heme binding"/>
    <property type="evidence" value="ECO:0007669"/>
    <property type="project" value="InterPro"/>
</dbReference>
<dbReference type="Pfam" id="PF00067">
    <property type="entry name" value="p450"/>
    <property type="match status" value="1"/>
</dbReference>
<dbReference type="Proteomes" id="UP000238479">
    <property type="component" value="Chromosome 1"/>
</dbReference>
<comment type="caution">
    <text evidence="4">The sequence shown here is derived from an EMBL/GenBank/DDBJ whole genome shotgun (WGS) entry which is preliminary data.</text>
</comment>
<evidence type="ECO:0000313" key="5">
    <source>
        <dbReference type="Proteomes" id="UP000238479"/>
    </source>
</evidence>
<dbReference type="Gene3D" id="1.10.630.10">
    <property type="entry name" value="Cytochrome P450"/>
    <property type="match status" value="1"/>
</dbReference>
<dbReference type="PANTHER" id="PTHR24286">
    <property type="entry name" value="CYTOCHROME P450 26"/>
    <property type="match status" value="1"/>
</dbReference>
<evidence type="ECO:0000256" key="1">
    <source>
        <dbReference type="ARBA" id="ARBA00010617"/>
    </source>
</evidence>
<organism evidence="4 5">
    <name type="scientific">Rosa chinensis</name>
    <name type="common">China rose</name>
    <dbReference type="NCBI Taxonomy" id="74649"/>
    <lineage>
        <taxon>Eukaryota</taxon>
        <taxon>Viridiplantae</taxon>
        <taxon>Streptophyta</taxon>
        <taxon>Embryophyta</taxon>
        <taxon>Tracheophyta</taxon>
        <taxon>Spermatophyta</taxon>
        <taxon>Magnoliopsida</taxon>
        <taxon>eudicotyledons</taxon>
        <taxon>Gunneridae</taxon>
        <taxon>Pentapetalae</taxon>
        <taxon>rosids</taxon>
        <taxon>fabids</taxon>
        <taxon>Rosales</taxon>
        <taxon>Rosaceae</taxon>
        <taxon>Rosoideae</taxon>
        <taxon>Rosoideae incertae sedis</taxon>
        <taxon>Rosa</taxon>
    </lineage>
</organism>